<evidence type="ECO:0000256" key="6">
    <source>
        <dbReference type="ARBA" id="ARBA00022989"/>
    </source>
</evidence>
<dbReference type="PROSITE" id="PS51012">
    <property type="entry name" value="ABC_TM2"/>
    <property type="match status" value="1"/>
</dbReference>
<evidence type="ECO:0000256" key="8">
    <source>
        <dbReference type="SAM" id="Phobius"/>
    </source>
</evidence>
<evidence type="ECO:0000256" key="1">
    <source>
        <dbReference type="ARBA" id="ARBA00004651"/>
    </source>
</evidence>
<feature type="transmembrane region" description="Helical" evidence="8">
    <location>
        <begin position="330"/>
        <end position="348"/>
    </location>
</feature>
<accession>A0ABN0W9U5</accession>
<proteinExistence type="inferred from homology"/>
<feature type="transmembrane region" description="Helical" evidence="8">
    <location>
        <begin position="21"/>
        <end position="39"/>
    </location>
</feature>
<keyword evidence="6 8" id="KW-1133">Transmembrane helix</keyword>
<comment type="subcellular location">
    <subcellularLocation>
        <location evidence="1">Cell membrane</location>
        <topology evidence="1">Multi-pass membrane protein</topology>
    </subcellularLocation>
</comment>
<evidence type="ECO:0000256" key="7">
    <source>
        <dbReference type="ARBA" id="ARBA00023136"/>
    </source>
</evidence>
<keyword evidence="7 8" id="KW-0472">Membrane</keyword>
<gene>
    <name evidence="10" type="ORF">GCM10008967_20740</name>
</gene>
<dbReference type="PANTHER" id="PTHR30294">
    <property type="entry name" value="MEMBRANE COMPONENT OF ABC TRANSPORTER YHHJ-RELATED"/>
    <property type="match status" value="1"/>
</dbReference>
<reference evidence="10 11" key="1">
    <citation type="journal article" date="2019" name="Int. J. Syst. Evol. Microbiol.">
        <title>The Global Catalogue of Microorganisms (GCM) 10K type strain sequencing project: providing services to taxonomists for standard genome sequencing and annotation.</title>
        <authorList>
            <consortium name="The Broad Institute Genomics Platform"/>
            <consortium name="The Broad Institute Genome Sequencing Center for Infectious Disease"/>
            <person name="Wu L."/>
            <person name="Ma J."/>
        </authorList>
    </citation>
    <scope>NUCLEOTIDE SEQUENCE [LARGE SCALE GENOMIC DNA]</scope>
    <source>
        <strain evidence="10 11">JCM 9731</strain>
    </source>
</reference>
<evidence type="ECO:0000256" key="5">
    <source>
        <dbReference type="ARBA" id="ARBA00022692"/>
    </source>
</evidence>
<name>A0ABN0W9U5_9BACI</name>
<dbReference type="Pfam" id="PF12698">
    <property type="entry name" value="ABC2_membrane_3"/>
    <property type="match status" value="1"/>
</dbReference>
<evidence type="ECO:0000256" key="3">
    <source>
        <dbReference type="ARBA" id="ARBA00022448"/>
    </source>
</evidence>
<feature type="transmembrane region" description="Helical" evidence="8">
    <location>
        <begin position="204"/>
        <end position="228"/>
    </location>
</feature>
<dbReference type="InterPro" id="IPR047817">
    <property type="entry name" value="ABC2_TM_bact-type"/>
</dbReference>
<dbReference type="InterPro" id="IPR013525">
    <property type="entry name" value="ABC2_TM"/>
</dbReference>
<dbReference type="RefSeq" id="WP_343798794.1">
    <property type="nucleotide sequence ID" value="NZ_BAAADJ010000021.1"/>
</dbReference>
<evidence type="ECO:0000259" key="9">
    <source>
        <dbReference type="PROSITE" id="PS51012"/>
    </source>
</evidence>
<feature type="domain" description="ABC transmembrane type-2" evidence="9">
    <location>
        <begin position="126"/>
        <end position="351"/>
    </location>
</feature>
<dbReference type="PANTHER" id="PTHR30294:SF38">
    <property type="entry name" value="TRANSPORT PERMEASE PROTEIN"/>
    <property type="match status" value="1"/>
</dbReference>
<evidence type="ECO:0000313" key="11">
    <source>
        <dbReference type="Proteomes" id="UP001500782"/>
    </source>
</evidence>
<feature type="transmembrane region" description="Helical" evidence="8">
    <location>
        <begin position="272"/>
        <end position="290"/>
    </location>
</feature>
<comment type="similarity">
    <text evidence="2">Belongs to the ABC-2 integral membrane protein family.</text>
</comment>
<comment type="caution">
    <text evidence="10">The sequence shown here is derived from an EMBL/GenBank/DDBJ whole genome shotgun (WGS) entry which is preliminary data.</text>
</comment>
<feature type="transmembrane region" description="Helical" evidence="8">
    <location>
        <begin position="234"/>
        <end position="260"/>
    </location>
</feature>
<keyword evidence="3" id="KW-0813">Transport</keyword>
<keyword evidence="4" id="KW-1003">Cell membrane</keyword>
<dbReference type="InterPro" id="IPR051449">
    <property type="entry name" value="ABC-2_transporter_component"/>
</dbReference>
<feature type="transmembrane region" description="Helical" evidence="8">
    <location>
        <begin position="160"/>
        <end position="183"/>
    </location>
</feature>
<protein>
    <submittedName>
        <fullName evidence="10">ABC transporter permease</fullName>
    </submittedName>
</protein>
<evidence type="ECO:0000313" key="10">
    <source>
        <dbReference type="EMBL" id="GAA0330090.1"/>
    </source>
</evidence>
<dbReference type="Proteomes" id="UP001500782">
    <property type="component" value="Unassembled WGS sequence"/>
</dbReference>
<evidence type="ECO:0000256" key="4">
    <source>
        <dbReference type="ARBA" id="ARBA00022475"/>
    </source>
</evidence>
<sequence>MRTIALIKRIFIQMLREKRTLALLFVAPLFILSLMYILFNGEEVEPKIGVIGIDKSLHNQLIQSGLQLEEYTVGSDVSDLVLEEDLDGILQENQSRYELTLLNSDPTKSKSIQMRVNQVMAANAQLEIMKEIGTDWKKSPQVELNTAFIYGNQETSFFDVLSPILVGFFVFFFVFLISGIGLLKERTTGTLERLLSTPVRRGELVAAYLIGYGIFAVIQTFLVVFYSIMVLDMVLVGSIWLVIIVNLILALVALSLGTFLSAFAASEFQMMQFIPVIIVPQLFFSGIFPLDGMADWLQALAKVMPIYYAADALTGIMYKGYGVFEIGENLLVLVVFALIFILLNIAVLKRYRSL</sequence>
<organism evidence="10 11">
    <name type="scientific">Bacillus carboniphilus</name>
    <dbReference type="NCBI Taxonomy" id="86663"/>
    <lineage>
        <taxon>Bacteria</taxon>
        <taxon>Bacillati</taxon>
        <taxon>Bacillota</taxon>
        <taxon>Bacilli</taxon>
        <taxon>Bacillales</taxon>
        <taxon>Bacillaceae</taxon>
        <taxon>Bacillus</taxon>
    </lineage>
</organism>
<evidence type="ECO:0000256" key="2">
    <source>
        <dbReference type="ARBA" id="ARBA00007783"/>
    </source>
</evidence>
<dbReference type="EMBL" id="BAAADJ010000021">
    <property type="protein sequence ID" value="GAA0330090.1"/>
    <property type="molecule type" value="Genomic_DNA"/>
</dbReference>
<keyword evidence="11" id="KW-1185">Reference proteome</keyword>
<keyword evidence="5 8" id="KW-0812">Transmembrane</keyword>